<evidence type="ECO:0000313" key="2">
    <source>
        <dbReference type="Proteomes" id="UP000250043"/>
    </source>
</evidence>
<sequence length="92" mass="9420">MRVATSGLFAGIPACVTVDNSRAVSVVSSAFTRSHCIPQTVHVSNSVAVSTSCGPVVVYSPGGWFTSSFPLEVSFVPSSGSDVVLGNDWIAA</sequence>
<proteinExistence type="predicted"/>
<name>A0A8E2AY89_9APHY</name>
<reference evidence="1 2" key="1">
    <citation type="submission" date="2016-07" db="EMBL/GenBank/DDBJ databases">
        <title>Draft genome of the white-rot fungus Obba rivulosa 3A-2.</title>
        <authorList>
            <consortium name="DOE Joint Genome Institute"/>
            <person name="Miettinen O."/>
            <person name="Riley R."/>
            <person name="Acob R."/>
            <person name="Barry K."/>
            <person name="Cullen D."/>
            <person name="De Vries R."/>
            <person name="Hainaut M."/>
            <person name="Hatakka A."/>
            <person name="Henrissat B."/>
            <person name="Hilden K."/>
            <person name="Kuo R."/>
            <person name="Labutti K."/>
            <person name="Lipzen A."/>
            <person name="Makela M.R."/>
            <person name="Sandor L."/>
            <person name="Spatafora J.W."/>
            <person name="Grigoriev I.V."/>
            <person name="Hibbett D.S."/>
        </authorList>
    </citation>
    <scope>NUCLEOTIDE SEQUENCE [LARGE SCALE GENOMIC DNA]</scope>
    <source>
        <strain evidence="1 2">3A-2</strain>
    </source>
</reference>
<accession>A0A8E2AY89</accession>
<organism evidence="1 2">
    <name type="scientific">Obba rivulosa</name>
    <dbReference type="NCBI Taxonomy" id="1052685"/>
    <lineage>
        <taxon>Eukaryota</taxon>
        <taxon>Fungi</taxon>
        <taxon>Dikarya</taxon>
        <taxon>Basidiomycota</taxon>
        <taxon>Agaricomycotina</taxon>
        <taxon>Agaricomycetes</taxon>
        <taxon>Polyporales</taxon>
        <taxon>Gelatoporiaceae</taxon>
        <taxon>Obba</taxon>
    </lineage>
</organism>
<gene>
    <name evidence="1" type="ORF">OBBRIDRAFT_791127</name>
</gene>
<dbReference type="EMBL" id="KV722367">
    <property type="protein sequence ID" value="OCH92528.1"/>
    <property type="molecule type" value="Genomic_DNA"/>
</dbReference>
<dbReference type="AlphaFoldDB" id="A0A8E2AY89"/>
<dbReference type="OrthoDB" id="2757998at2759"/>
<dbReference type="Proteomes" id="UP000250043">
    <property type="component" value="Unassembled WGS sequence"/>
</dbReference>
<keyword evidence="2" id="KW-1185">Reference proteome</keyword>
<evidence type="ECO:0000313" key="1">
    <source>
        <dbReference type="EMBL" id="OCH92528.1"/>
    </source>
</evidence>
<protein>
    <submittedName>
        <fullName evidence="1">Uncharacterized protein</fullName>
    </submittedName>
</protein>